<organism evidence="2 3">
    <name type="scientific">Tanacetum coccineum</name>
    <dbReference type="NCBI Taxonomy" id="301880"/>
    <lineage>
        <taxon>Eukaryota</taxon>
        <taxon>Viridiplantae</taxon>
        <taxon>Streptophyta</taxon>
        <taxon>Embryophyta</taxon>
        <taxon>Tracheophyta</taxon>
        <taxon>Spermatophyta</taxon>
        <taxon>Magnoliopsida</taxon>
        <taxon>eudicotyledons</taxon>
        <taxon>Gunneridae</taxon>
        <taxon>Pentapetalae</taxon>
        <taxon>asterids</taxon>
        <taxon>campanulids</taxon>
        <taxon>Asterales</taxon>
        <taxon>Asteraceae</taxon>
        <taxon>Asteroideae</taxon>
        <taxon>Anthemideae</taxon>
        <taxon>Anthemidinae</taxon>
        <taxon>Tanacetum</taxon>
    </lineage>
</organism>
<dbReference type="Proteomes" id="UP001151760">
    <property type="component" value="Unassembled WGS sequence"/>
</dbReference>
<dbReference type="Gene3D" id="3.40.50.1820">
    <property type="entry name" value="alpha/beta hydrolase"/>
    <property type="match status" value="1"/>
</dbReference>
<evidence type="ECO:0000313" key="3">
    <source>
        <dbReference type="Proteomes" id="UP001151760"/>
    </source>
</evidence>
<gene>
    <name evidence="2" type="ORF">Tco_0704911</name>
</gene>
<name>A0ABQ4Y4W0_9ASTR</name>
<accession>A0ABQ4Y4W0</accession>
<comment type="caution">
    <text evidence="2">The sequence shown here is derived from an EMBL/GenBank/DDBJ whole genome shotgun (WGS) entry which is preliminary data.</text>
</comment>
<dbReference type="EMBL" id="BQNB010010053">
    <property type="protein sequence ID" value="GJS72070.1"/>
    <property type="molecule type" value="Genomic_DNA"/>
</dbReference>
<evidence type="ECO:0000313" key="2">
    <source>
        <dbReference type="EMBL" id="GJS72070.1"/>
    </source>
</evidence>
<keyword evidence="3" id="KW-1185">Reference proteome</keyword>
<dbReference type="SUPFAM" id="SSF53474">
    <property type="entry name" value="alpha/beta-Hydrolases"/>
    <property type="match status" value="1"/>
</dbReference>
<dbReference type="InterPro" id="IPR001563">
    <property type="entry name" value="Peptidase_S10"/>
</dbReference>
<evidence type="ECO:0000256" key="1">
    <source>
        <dbReference type="ARBA" id="ARBA00009431"/>
    </source>
</evidence>
<protein>
    <submittedName>
        <fullName evidence="2">Serine carboxypeptidase-like protein 16</fullName>
    </submittedName>
</protein>
<reference evidence="2" key="1">
    <citation type="journal article" date="2022" name="Int. J. Mol. Sci.">
        <title>Draft Genome of Tanacetum Coccineum: Genomic Comparison of Closely Related Tanacetum-Family Plants.</title>
        <authorList>
            <person name="Yamashiro T."/>
            <person name="Shiraishi A."/>
            <person name="Nakayama K."/>
            <person name="Satake H."/>
        </authorList>
    </citation>
    <scope>NUCLEOTIDE SEQUENCE</scope>
</reference>
<proteinExistence type="inferred from homology"/>
<dbReference type="Pfam" id="PF00450">
    <property type="entry name" value="Peptidase_S10"/>
    <property type="match status" value="1"/>
</dbReference>
<sequence>MRKVLDHLLMLGFESQQARIAIRCLLSFKVDNDIENLTLTLNPYSWTKLANIIFMDVTIGVGYFYGETSEASVSNDPNMVTQATDFVKKTNYTSNTNKLPLGVTRPVMDGQRSDTTKALFLDGHYDADANVKDMSIDKFSVFSRGKELLKAASVKISHGAVQPFSPVNDIEPKPIFLN</sequence>
<dbReference type="InterPro" id="IPR029058">
    <property type="entry name" value="AB_hydrolase_fold"/>
</dbReference>
<comment type="similarity">
    <text evidence="1">Belongs to the peptidase S10 family.</text>
</comment>
<reference evidence="2" key="2">
    <citation type="submission" date="2022-01" db="EMBL/GenBank/DDBJ databases">
        <authorList>
            <person name="Yamashiro T."/>
            <person name="Shiraishi A."/>
            <person name="Satake H."/>
            <person name="Nakayama K."/>
        </authorList>
    </citation>
    <scope>NUCLEOTIDE SEQUENCE</scope>
</reference>